<sequence length="283" mass="33278">MERVIGLFLELGYRRLPQISVNSIDGIKGFIDLYKYPVLIESGNLQVIIKDRKGLEPFENIPLSNVTVEKYFKNSVYLKIEYHSEYNIVSIDMVKGDKNFNLELNPLLSLTNYKIKSTIPEIEEFADQICDCYNLFLNNNYKIIPIELFKDDDNTYFSIKKMMTKKQKQYDDIMISYNIKTVGEYVNDIFKRYGKHARMVPLEKMNDCIDKYSHVFIVIVNDSELLTERYVDIINNAVSEEKQIYCMYEGIKDKEIKGKLMRKNIVFINDPYGFIKMIVKEGT</sequence>
<gene>
    <name evidence="1" type="ORF">DRP44_03580</name>
</gene>
<accession>A0A660S8N7</accession>
<dbReference type="Proteomes" id="UP000282321">
    <property type="component" value="Unassembled WGS sequence"/>
</dbReference>
<evidence type="ECO:0000313" key="2">
    <source>
        <dbReference type="Proteomes" id="UP000282321"/>
    </source>
</evidence>
<organism evidence="1 2">
    <name type="scientific">candidate division TA06 bacterium</name>
    <dbReference type="NCBI Taxonomy" id="2250710"/>
    <lineage>
        <taxon>Bacteria</taxon>
        <taxon>Bacteria division TA06</taxon>
    </lineage>
</organism>
<dbReference type="EMBL" id="QNBC01000035">
    <property type="protein sequence ID" value="RKX66691.1"/>
    <property type="molecule type" value="Genomic_DNA"/>
</dbReference>
<proteinExistence type="predicted"/>
<reference evidence="1 2" key="1">
    <citation type="submission" date="2018-06" db="EMBL/GenBank/DDBJ databases">
        <title>Extensive metabolic versatility and redundancy in microbially diverse, dynamic hydrothermal sediments.</title>
        <authorList>
            <person name="Dombrowski N."/>
            <person name="Teske A."/>
            <person name="Baker B.J."/>
        </authorList>
    </citation>
    <scope>NUCLEOTIDE SEQUENCE [LARGE SCALE GENOMIC DNA]</scope>
    <source>
        <strain evidence="1">B35_G9</strain>
    </source>
</reference>
<name>A0A660S8N7_UNCT6</name>
<dbReference type="AlphaFoldDB" id="A0A660S8N7"/>
<evidence type="ECO:0000313" key="1">
    <source>
        <dbReference type="EMBL" id="RKX66691.1"/>
    </source>
</evidence>
<protein>
    <submittedName>
        <fullName evidence="1">Uncharacterized protein</fullName>
    </submittedName>
</protein>
<comment type="caution">
    <text evidence="1">The sequence shown here is derived from an EMBL/GenBank/DDBJ whole genome shotgun (WGS) entry which is preliminary data.</text>
</comment>